<name>A0A6A4W267_AMPAM</name>
<evidence type="ECO:0000313" key="4">
    <source>
        <dbReference type="EMBL" id="KAF0300053.1"/>
    </source>
</evidence>
<keyword evidence="3" id="KW-1133">Transmembrane helix</keyword>
<keyword evidence="3" id="KW-0812">Transmembrane</keyword>
<feature type="transmembrane region" description="Helical" evidence="3">
    <location>
        <begin position="237"/>
        <end position="262"/>
    </location>
</feature>
<feature type="transmembrane region" description="Helical" evidence="3">
    <location>
        <begin position="488"/>
        <end position="507"/>
    </location>
</feature>
<dbReference type="EMBL" id="VIIS01001299">
    <property type="protein sequence ID" value="KAF0300053.1"/>
    <property type="molecule type" value="Genomic_DNA"/>
</dbReference>
<evidence type="ECO:0000256" key="3">
    <source>
        <dbReference type="SAM" id="Phobius"/>
    </source>
</evidence>
<sequence length="612" mass="65279">MECFASQRAFSADAMERRRVTMSPLVMVMMVGLVVPLTNAAAAVMATPLGTTDYQAEILDQVNIMDQLLRNMTIELSKATPDPTGAPPDEETEPDGPDNLKLDHPVDTLELLPHGKAFDKRSAQWLPELPKTLNLQREENLQSETNACEKDKVSRTLNGSVAVLDRVSAREFTPDVLADMKAQNDALDKFLTGCSLSAMDYAEAQELLSSVAATETHVAAAKAAATPAEVGLEVGSAFMVVLITLSCLMAVAAMVGLAVVGYRYATVTARPSARPTKGGGGPAVPADRVRPDAGRPNPAYEPADPPGSLHQARNERWRQDGEVTPHRPAASKSTWGRIWGGVVRDYQRARDSYAEPRRASPPPRRASPPPRRASPPPRRASPPPRRASPPPRRASPPPRRYSPPPQPESGDNWAYGPSGRNKSTDSPFASACVAISARQWPVPSGGTSSNVALPAVRSTLSSLGRPGADLRQSPYQLSQTRPSADMKVPLFLVAMMVASAAAVPAASQLQGVPPIIDDLIALLMSVIEHIYEWIVAHLLGGQSAPLGRAELRAALAQQAPQLLARLQQQLAVSRAQLAELLREAEQALARGQAPPPQLLGAVTGLLADALAA</sequence>
<gene>
    <name evidence="4" type="ORF">FJT64_027375</name>
</gene>
<feature type="compositionally biased region" description="Basic and acidic residues" evidence="2">
    <location>
        <begin position="312"/>
        <end position="325"/>
    </location>
</feature>
<feature type="transmembrane region" description="Helical" evidence="3">
    <location>
        <begin position="25"/>
        <end position="46"/>
    </location>
</feature>
<accession>A0A6A4W267</accession>
<keyword evidence="1" id="KW-0175">Coiled coil</keyword>
<feature type="region of interest" description="Disordered" evidence="2">
    <location>
        <begin position="271"/>
        <end position="332"/>
    </location>
</feature>
<dbReference type="Proteomes" id="UP000440578">
    <property type="component" value="Unassembled WGS sequence"/>
</dbReference>
<dbReference type="OrthoDB" id="6404980at2759"/>
<evidence type="ECO:0000256" key="2">
    <source>
        <dbReference type="SAM" id="MobiDB-lite"/>
    </source>
</evidence>
<dbReference type="AlphaFoldDB" id="A0A6A4W267"/>
<feature type="region of interest" description="Disordered" evidence="2">
    <location>
        <begin position="350"/>
        <end position="426"/>
    </location>
</feature>
<comment type="caution">
    <text evidence="4">The sequence shown here is derived from an EMBL/GenBank/DDBJ whole genome shotgun (WGS) entry which is preliminary data.</text>
</comment>
<protein>
    <submittedName>
        <fullName evidence="4">Uncharacterized protein</fullName>
    </submittedName>
</protein>
<reference evidence="4 5" key="1">
    <citation type="submission" date="2019-07" db="EMBL/GenBank/DDBJ databases">
        <title>Draft genome assembly of a fouling barnacle, Amphibalanus amphitrite (Darwin, 1854): The first reference genome for Thecostraca.</title>
        <authorList>
            <person name="Kim W."/>
        </authorList>
    </citation>
    <scope>NUCLEOTIDE SEQUENCE [LARGE SCALE GENOMIC DNA]</scope>
    <source>
        <strain evidence="4">SNU_AA5</strain>
        <tissue evidence="4">Soma without cirri and trophi</tissue>
    </source>
</reference>
<feature type="region of interest" description="Disordered" evidence="2">
    <location>
        <begin position="77"/>
        <end position="104"/>
    </location>
</feature>
<keyword evidence="5" id="KW-1185">Reference proteome</keyword>
<feature type="coiled-coil region" evidence="1">
    <location>
        <begin position="563"/>
        <end position="590"/>
    </location>
</feature>
<organism evidence="4 5">
    <name type="scientific">Amphibalanus amphitrite</name>
    <name type="common">Striped barnacle</name>
    <name type="synonym">Balanus amphitrite</name>
    <dbReference type="NCBI Taxonomy" id="1232801"/>
    <lineage>
        <taxon>Eukaryota</taxon>
        <taxon>Metazoa</taxon>
        <taxon>Ecdysozoa</taxon>
        <taxon>Arthropoda</taxon>
        <taxon>Crustacea</taxon>
        <taxon>Multicrustacea</taxon>
        <taxon>Cirripedia</taxon>
        <taxon>Thoracica</taxon>
        <taxon>Thoracicalcarea</taxon>
        <taxon>Balanomorpha</taxon>
        <taxon>Balanoidea</taxon>
        <taxon>Balanidae</taxon>
        <taxon>Amphibalaninae</taxon>
        <taxon>Amphibalanus</taxon>
    </lineage>
</organism>
<feature type="compositionally biased region" description="Pro residues" evidence="2">
    <location>
        <begin position="359"/>
        <end position="407"/>
    </location>
</feature>
<evidence type="ECO:0000256" key="1">
    <source>
        <dbReference type="SAM" id="Coils"/>
    </source>
</evidence>
<proteinExistence type="predicted"/>
<evidence type="ECO:0000313" key="5">
    <source>
        <dbReference type="Proteomes" id="UP000440578"/>
    </source>
</evidence>
<keyword evidence="3" id="KW-0472">Membrane</keyword>